<evidence type="ECO:0000259" key="2">
    <source>
        <dbReference type="SMART" id="SM00849"/>
    </source>
</evidence>
<dbReference type="InterPro" id="IPR036866">
    <property type="entry name" value="RibonucZ/Hydroxyglut_hydro"/>
</dbReference>
<keyword evidence="1" id="KW-0540">Nuclease</keyword>
<feature type="domain" description="Metallo-beta-lactamase" evidence="2">
    <location>
        <begin position="167"/>
        <end position="352"/>
    </location>
</feature>
<dbReference type="Proteomes" id="UP000256329">
    <property type="component" value="Unassembled WGS sequence"/>
</dbReference>
<accession>A0A3D8P454</accession>
<dbReference type="AlphaFoldDB" id="A0A3D8P454"/>
<proteinExistence type="predicted"/>
<organism evidence="3 4">
    <name type="scientific">Ammonifex thiophilus</name>
    <dbReference type="NCBI Taxonomy" id="444093"/>
    <lineage>
        <taxon>Bacteria</taxon>
        <taxon>Bacillati</taxon>
        <taxon>Bacillota</taxon>
        <taxon>Clostridia</taxon>
        <taxon>Thermoanaerobacterales</taxon>
        <taxon>Thermoanaerobacteraceae</taxon>
        <taxon>Ammonifex</taxon>
    </lineage>
</organism>
<evidence type="ECO:0000313" key="3">
    <source>
        <dbReference type="EMBL" id="RDV83899.1"/>
    </source>
</evidence>
<sequence length="422" mass="46858">MKRTWTVGTPLNLNTFFSTMPFCSRRATARSNCFGVILHSSHHSSRPFTSQSSPSLPGLSSLLSPERYRSIIRLSRMPATRSPVTSIQTFLTLIRSPSASFQREKLSRSWNAQLIFFPLSVISRKKAFPKSSSALQYNIGESLKEGAECMVLIPLGTNGFFPSRGRHTACYLLMPTPETAVLLDAGTGMARLLEPEIRKRLEPVRELHIVLTHYHLDHTCGLFYLTGVWSRRKVVVHAPGPPLVDAEPVRALEKLLSPPLYPMRLWDLPLEVSEVIDPEKEIAGLRFRFRRQKHPGGSVGMRVEDVLAYITDTVADPATADFVKGVRFLMHETWLTDGEAEESVEADGVPAREKHAFAGAVAEIAAGAGVGRVAPVHHAPWRSNEEILMLAGSMEERSGVEVVVLEEGKEYELLLQEGKEQG</sequence>
<comment type="caution">
    <text evidence="3">The sequence shown here is derived from an EMBL/GenBank/DDBJ whole genome shotgun (WGS) entry which is preliminary data.</text>
</comment>
<dbReference type="PANTHER" id="PTHR46018:SF2">
    <property type="entry name" value="ZINC PHOSPHODIESTERASE ELAC PROTEIN 1"/>
    <property type="match status" value="1"/>
</dbReference>
<dbReference type="Pfam" id="PF00753">
    <property type="entry name" value="Lactamase_B"/>
    <property type="match status" value="1"/>
</dbReference>
<name>A0A3D8P454_9THEO</name>
<dbReference type="EMBL" id="QSLN01000003">
    <property type="protein sequence ID" value="RDV83899.1"/>
    <property type="molecule type" value="Genomic_DNA"/>
</dbReference>
<dbReference type="SMART" id="SM00849">
    <property type="entry name" value="Lactamase_B"/>
    <property type="match status" value="1"/>
</dbReference>
<dbReference type="SUPFAM" id="SSF56281">
    <property type="entry name" value="Metallo-hydrolase/oxidoreductase"/>
    <property type="match status" value="1"/>
</dbReference>
<dbReference type="Gene3D" id="3.60.15.10">
    <property type="entry name" value="Ribonuclease Z/Hydroxyacylglutathione hydrolase-like"/>
    <property type="match status" value="1"/>
</dbReference>
<evidence type="ECO:0000256" key="1">
    <source>
        <dbReference type="ARBA" id="ARBA00022759"/>
    </source>
</evidence>
<dbReference type="GO" id="GO:0042781">
    <property type="term" value="F:3'-tRNA processing endoribonuclease activity"/>
    <property type="evidence" value="ECO:0007669"/>
    <property type="project" value="TreeGrafter"/>
</dbReference>
<dbReference type="InterPro" id="IPR001279">
    <property type="entry name" value="Metallo-B-lactamas"/>
</dbReference>
<keyword evidence="1" id="KW-0255">Endonuclease</keyword>
<evidence type="ECO:0000313" key="4">
    <source>
        <dbReference type="Proteomes" id="UP000256329"/>
    </source>
</evidence>
<dbReference type="PANTHER" id="PTHR46018">
    <property type="entry name" value="ZINC PHOSPHODIESTERASE ELAC PROTEIN 1"/>
    <property type="match status" value="1"/>
</dbReference>
<dbReference type="OrthoDB" id="9800940at2"/>
<protein>
    <submittedName>
        <fullName evidence="3">Ribonuclease Z</fullName>
    </submittedName>
</protein>
<keyword evidence="4" id="KW-1185">Reference proteome</keyword>
<gene>
    <name evidence="3" type="ORF">DXX99_03430</name>
</gene>
<reference evidence="3 4" key="1">
    <citation type="submission" date="2018-08" db="EMBL/GenBank/DDBJ databases">
        <title>Form III RuBisCO-mediated autotrophy in Thermodesulfobium bacteria.</title>
        <authorList>
            <person name="Toshchakov S.V."/>
            <person name="Kublanov I.V."/>
            <person name="Frolov E."/>
            <person name="Bonch-Osmolovskaya E.A."/>
            <person name="Tourova T.P."/>
            <person name="Chernych N.A."/>
            <person name="Lebedinsky A.V."/>
        </authorList>
    </citation>
    <scope>NUCLEOTIDE SEQUENCE [LARGE SCALE GENOMIC DNA]</scope>
    <source>
        <strain evidence="3 4">SR</strain>
    </source>
</reference>
<keyword evidence="1" id="KW-0378">Hydrolase</keyword>